<dbReference type="SUPFAM" id="SSF100950">
    <property type="entry name" value="NagB/RpiA/CoA transferase-like"/>
    <property type="match status" value="1"/>
</dbReference>
<sequence>MDILMSKVFTDAAAIADDIIRDSGPHLVVGLPLGLGKANHIINALYRRAAADRSLDLTFFSALTLEKPRPSNELEKRFITPVIDRLFGGWPDLDYATALHRGALPPNIKVTEFFFLAGKWLRNTYAQQHYIAANYTHAASYILDRGLNVITQLVAKRVVNGETRYSLSCNTDTTLELLRARAAGGASFRLVGQVNSELPFMPGAGDLPASEFSAILDSPDTDFPLFAPPSEPVSGTKYAIGLHAAGLIKDGGTLQIGIGQVGDALAQSLILRHRDNARFREIAARLAPGSAMAETAPFATGLYGVSEMVFEAFLGLISAGVLRREVDGAVLHGGFFLGPKSFYRALREMTPEQRARIQMTAVSFTNDLYGDEAARRRARVDARFVNNAMMATLMGAAISDGLDNGQVVSGVGGQYNFVAQAFALEGARSILTLESTRREKHGVVSNIRWSYGHTTIPRHLRDIVVTEYGVADLRGKSDAEVIAAMLNVVDSRFQAELMRQAKGAGKLLKSHEIPAAHRANFPDRIKTALKPARAAGLLPSFPFGSDFTEVEQRLIPALETLRDASRSPLALIGLLMEGLRPGDASIQPALARMGLDHPNTFSDRLYRALLNGALKRSGEK</sequence>
<evidence type="ECO:0000313" key="3">
    <source>
        <dbReference type="Proteomes" id="UP000001953"/>
    </source>
</evidence>
<protein>
    <recommendedName>
        <fullName evidence="1">Acetyl-CoA hydrolase/transferase C-terminal domain-containing protein</fullName>
    </recommendedName>
</protein>
<dbReference type="Proteomes" id="UP000001953">
    <property type="component" value="Chromosome"/>
</dbReference>
<dbReference type="eggNOG" id="COG0427">
    <property type="taxonomic scope" value="Bacteria"/>
</dbReference>
<dbReference type="KEGG" id="nha:Nham_2663"/>
<dbReference type="Gene3D" id="3.40.1080.20">
    <property type="entry name" value="Acetyl-CoA hydrolase/transferase C-terminal domain"/>
    <property type="match status" value="1"/>
</dbReference>
<dbReference type="InterPro" id="IPR037171">
    <property type="entry name" value="NagB/RpiA_transferase-like"/>
</dbReference>
<accession>Q1QK05</accession>
<evidence type="ECO:0000313" key="2">
    <source>
        <dbReference type="EMBL" id="ABE63442.1"/>
    </source>
</evidence>
<dbReference type="InterPro" id="IPR026888">
    <property type="entry name" value="AcetylCoA_hyd_C"/>
</dbReference>
<name>Q1QK05_NITHX</name>
<keyword evidence="3" id="KW-1185">Reference proteome</keyword>
<dbReference type="STRING" id="323097.Nham_2663"/>
<dbReference type="HOGENOM" id="CLU_442578_0_0_5"/>
<feature type="domain" description="Acetyl-CoA hydrolase/transferase C-terminal" evidence="1">
    <location>
        <begin position="338"/>
        <end position="501"/>
    </location>
</feature>
<dbReference type="Gene3D" id="3.30.750.70">
    <property type="entry name" value="4-hydroxybutyrate coenzyme like domains"/>
    <property type="match status" value="1"/>
</dbReference>
<dbReference type="InterPro" id="IPR046433">
    <property type="entry name" value="ActCoA_hydro"/>
</dbReference>
<reference evidence="2 3" key="1">
    <citation type="submission" date="2006-03" db="EMBL/GenBank/DDBJ databases">
        <title>Complete sequence of chromosome of Nitrobacter hamburgensis X14.</title>
        <authorList>
            <consortium name="US DOE Joint Genome Institute"/>
            <person name="Copeland A."/>
            <person name="Lucas S."/>
            <person name="Lapidus A."/>
            <person name="Barry K."/>
            <person name="Detter J.C."/>
            <person name="Glavina del Rio T."/>
            <person name="Hammon N."/>
            <person name="Israni S."/>
            <person name="Dalin E."/>
            <person name="Tice H."/>
            <person name="Pitluck S."/>
            <person name="Chain P."/>
            <person name="Malfatti S."/>
            <person name="Shin M."/>
            <person name="Vergez L."/>
            <person name="Schmutz J."/>
            <person name="Larimer F."/>
            <person name="Land M."/>
            <person name="Hauser L."/>
            <person name="Kyrpides N."/>
            <person name="Ivanova N."/>
            <person name="Ward B."/>
            <person name="Arp D."/>
            <person name="Klotz M."/>
            <person name="Stein L."/>
            <person name="O'Mullan G."/>
            <person name="Starkenburg S."/>
            <person name="Sayavedra L."/>
            <person name="Poret-Peterson A.T."/>
            <person name="Gentry M.E."/>
            <person name="Bruce D."/>
            <person name="Richardson P."/>
        </authorList>
    </citation>
    <scope>NUCLEOTIDE SEQUENCE [LARGE SCALE GENOMIC DNA]</scope>
    <source>
        <strain evidence="3">DSM 10229 / NCIMB 13809 / X14</strain>
    </source>
</reference>
<dbReference type="PANTHER" id="PTHR21432">
    <property type="entry name" value="ACETYL-COA HYDROLASE-RELATED"/>
    <property type="match status" value="1"/>
</dbReference>
<dbReference type="EMBL" id="CP000319">
    <property type="protein sequence ID" value="ABE63442.1"/>
    <property type="molecule type" value="Genomic_DNA"/>
</dbReference>
<dbReference type="InterPro" id="IPR038460">
    <property type="entry name" value="AcetylCoA_hyd_C_sf"/>
</dbReference>
<dbReference type="GO" id="GO:0008775">
    <property type="term" value="F:acetate CoA-transferase activity"/>
    <property type="evidence" value="ECO:0007669"/>
    <property type="project" value="InterPro"/>
</dbReference>
<dbReference type="Pfam" id="PF13336">
    <property type="entry name" value="AcetylCoA_hyd_C"/>
    <property type="match status" value="1"/>
</dbReference>
<organism evidence="2 3">
    <name type="scientific">Nitrobacter hamburgensis (strain DSM 10229 / NCIMB 13809 / X14)</name>
    <dbReference type="NCBI Taxonomy" id="323097"/>
    <lineage>
        <taxon>Bacteria</taxon>
        <taxon>Pseudomonadati</taxon>
        <taxon>Pseudomonadota</taxon>
        <taxon>Alphaproteobacteria</taxon>
        <taxon>Hyphomicrobiales</taxon>
        <taxon>Nitrobacteraceae</taxon>
        <taxon>Nitrobacter</taxon>
    </lineage>
</organism>
<dbReference type="Gene3D" id="3.40.1080.10">
    <property type="entry name" value="Glutaconate Coenzyme A-transferase"/>
    <property type="match status" value="1"/>
</dbReference>
<dbReference type="GO" id="GO:0006083">
    <property type="term" value="P:acetate metabolic process"/>
    <property type="evidence" value="ECO:0007669"/>
    <property type="project" value="InterPro"/>
</dbReference>
<gene>
    <name evidence="2" type="ordered locus">Nham_2663</name>
</gene>
<dbReference type="PANTHER" id="PTHR21432:SF20">
    <property type="entry name" value="ACETYL-COA HYDROLASE"/>
    <property type="match status" value="1"/>
</dbReference>
<dbReference type="AlphaFoldDB" id="Q1QK05"/>
<evidence type="ECO:0000259" key="1">
    <source>
        <dbReference type="Pfam" id="PF13336"/>
    </source>
</evidence>
<proteinExistence type="predicted"/>